<comment type="caution">
    <text evidence="5">The sequence shown here is derived from an EMBL/GenBank/DDBJ whole genome shotgun (WGS) entry which is preliminary data.</text>
</comment>
<feature type="domain" description="Tail sheath protein Gp18-like" evidence="4">
    <location>
        <begin position="29"/>
        <end position="88"/>
    </location>
</feature>
<evidence type="ECO:0000259" key="3">
    <source>
        <dbReference type="Pfam" id="PF17482"/>
    </source>
</evidence>
<dbReference type="Pfam" id="PF22671">
    <property type="entry name" value="Gp18_domIII_N"/>
    <property type="match status" value="1"/>
</dbReference>
<feature type="domain" description="Tail sheath protein subtilisin-like" evidence="2">
    <location>
        <begin position="114"/>
        <end position="280"/>
    </location>
</feature>
<dbReference type="InterPro" id="IPR052042">
    <property type="entry name" value="Tail_sheath_structural"/>
</dbReference>
<dbReference type="PANTHER" id="PTHR35861:SF1">
    <property type="entry name" value="PHAGE TAIL SHEATH PROTEIN"/>
    <property type="match status" value="1"/>
</dbReference>
<sequence>MATQSFHHGIRVFEEGDSINTLRLASSAVIGMLVTAPDADPDYFPLYKPVLVTNISRAQGLAGTAGTLKPALDRIAMQCRPVLIIVRVETGVGDTEEEREADQTSKVVGTNLLGQRTGIQALLAAQGQTGVRPRILGAPGLDTKPVADALASVCKDLRAFSYVYAHGAEDVSEVLQYREGFGQRETMLIWPNFMDWDTATSKNVPADAVAYALGMRARIDQEMGWHKSLSNVPINGPTGLAKDISWDLQSASTDAALLNQGDITTVINHKGYRFWGNRTCTSDTDFVFEVSVRTGQILADTIAEGFFEFLDKPMSPRLVRDIVETINARFRTLKADGYILGGRAWFNEEINTTENLKSGKLVIDYDYTPVPPLEDLSFRQHITDRYLVDFATQMASAR</sequence>
<dbReference type="RefSeq" id="WP_369460503.1">
    <property type="nucleotide sequence ID" value="NZ_JBGBDC010000006.1"/>
</dbReference>
<evidence type="ECO:0000313" key="6">
    <source>
        <dbReference type="Proteomes" id="UP001562178"/>
    </source>
</evidence>
<reference evidence="5 6" key="1">
    <citation type="journal article" date="2016" name="Int. J. Syst. Evol. Microbiol.">
        <title>Description of Comamonas sediminis sp. nov., isolated from lagoon sediments.</title>
        <authorList>
            <person name="Subhash Y."/>
            <person name="Bang J.J."/>
            <person name="You T.H."/>
            <person name="Lee S.S."/>
        </authorList>
    </citation>
    <scope>NUCLEOTIDE SEQUENCE [LARGE SCALE GENOMIC DNA]</scope>
    <source>
        <strain evidence="5 6">JCM 31169</strain>
    </source>
</reference>
<feature type="domain" description="Tail sheath protein C-terminal" evidence="3">
    <location>
        <begin position="282"/>
        <end position="383"/>
    </location>
</feature>
<protein>
    <submittedName>
        <fullName evidence="5">Phage tail sheath protein</fullName>
    </submittedName>
</protein>
<evidence type="ECO:0000256" key="1">
    <source>
        <dbReference type="ARBA" id="ARBA00008005"/>
    </source>
</evidence>
<dbReference type="PANTHER" id="PTHR35861">
    <property type="match status" value="1"/>
</dbReference>
<proteinExistence type="inferred from homology"/>
<dbReference type="Pfam" id="PF04984">
    <property type="entry name" value="Phage_sheath_1"/>
    <property type="match status" value="1"/>
</dbReference>
<dbReference type="EMBL" id="JBGBDC010000006">
    <property type="protein sequence ID" value="MEY2252472.1"/>
    <property type="molecule type" value="Genomic_DNA"/>
</dbReference>
<organism evidence="5 6">
    <name type="scientific">Comamonas sediminis</name>
    <dbReference type="NCBI Taxonomy" id="1783360"/>
    <lineage>
        <taxon>Bacteria</taxon>
        <taxon>Pseudomonadati</taxon>
        <taxon>Pseudomonadota</taxon>
        <taxon>Betaproteobacteria</taxon>
        <taxon>Burkholderiales</taxon>
        <taxon>Comamonadaceae</taxon>
        <taxon>Comamonas</taxon>
    </lineage>
</organism>
<evidence type="ECO:0000259" key="2">
    <source>
        <dbReference type="Pfam" id="PF04984"/>
    </source>
</evidence>
<dbReference type="Proteomes" id="UP001562178">
    <property type="component" value="Unassembled WGS sequence"/>
</dbReference>
<dbReference type="InterPro" id="IPR054564">
    <property type="entry name" value="Gp18_domIII_N"/>
</dbReference>
<evidence type="ECO:0000313" key="5">
    <source>
        <dbReference type="EMBL" id="MEY2252472.1"/>
    </source>
</evidence>
<dbReference type="InterPro" id="IPR035089">
    <property type="entry name" value="Phage_sheath_subtilisin"/>
</dbReference>
<dbReference type="Pfam" id="PF17482">
    <property type="entry name" value="Phage_sheath_1C"/>
    <property type="match status" value="1"/>
</dbReference>
<evidence type="ECO:0000259" key="4">
    <source>
        <dbReference type="Pfam" id="PF22671"/>
    </source>
</evidence>
<gene>
    <name evidence="5" type="ORF">AB7A72_15750</name>
</gene>
<accession>A0ABV4B517</accession>
<comment type="similarity">
    <text evidence="1">Belongs to the myoviridae tail sheath protein family.</text>
</comment>
<keyword evidence="6" id="KW-1185">Reference proteome</keyword>
<dbReference type="InterPro" id="IPR020287">
    <property type="entry name" value="Tail_sheath_C"/>
</dbReference>
<name>A0ABV4B517_9BURK</name>